<dbReference type="AlphaFoldDB" id="A0A5R9E8S9"/>
<feature type="region of interest" description="Disordered" evidence="1">
    <location>
        <begin position="477"/>
        <end position="511"/>
    </location>
</feature>
<accession>A0A5R9E8S9</accession>
<comment type="caution">
    <text evidence="2">The sequence shown here is derived from an EMBL/GenBank/DDBJ whole genome shotgun (WGS) entry which is preliminary data.</text>
</comment>
<reference evidence="2 3" key="1">
    <citation type="submission" date="2019-05" db="EMBL/GenBank/DDBJ databases">
        <title>Streptomyces marianii sp. nov., a novel marine actinomycete from southern coast of India.</title>
        <authorList>
            <person name="Iniyan A.M."/>
            <person name="Wink J."/>
            <person name="Ramprasad E."/>
            <person name="Ramana C.V."/>
            <person name="Bunk B."/>
            <person name="Sproer C."/>
            <person name="Joseph F.-J.R.S."/>
            <person name="Vincent S.G.P."/>
        </authorList>
    </citation>
    <scope>NUCLEOTIDE SEQUENCE [LARGE SCALE GENOMIC DNA]</scope>
    <source>
        <strain evidence="2 3">ICN19</strain>
    </source>
</reference>
<proteinExistence type="predicted"/>
<keyword evidence="3" id="KW-1185">Reference proteome</keyword>
<dbReference type="Proteomes" id="UP000305921">
    <property type="component" value="Unassembled WGS sequence"/>
</dbReference>
<protein>
    <submittedName>
        <fullName evidence="2">Uncharacterized protein</fullName>
    </submittedName>
</protein>
<dbReference type="EMBL" id="VAWE01000001">
    <property type="protein sequence ID" value="TLQ46296.1"/>
    <property type="molecule type" value="Genomic_DNA"/>
</dbReference>
<sequence>MSEQHVGRNDQLSAWLPDLPADAYALAWVAPTTGWRADSTAPAVGLADLAREDFDPRRLSLEEIARDPKEALRCWVHFEDGQQQLAIIRGMSMREYAPGELAAALMNDAATDRSELSALLSDWFHRRYNEAPQGLEPGWIAAAVAWTCHMRAFTGYPPPQVLAPALARAGAPDDAIRELITNTAVELANVIDRLERTFRSREEFVEDWRLVEPLTADVPVLHEAADWLLDQIALRDAQAQQLRAVLEPDTTDHQIDHCVGHDRDRHPVLDAQRAAHLEQARQTVRAYTAAAYGGRQQAAQRLLESFPGPARSLQVSGPATAWREQSHTAQGAWHTLAARLHRALAEGAHHLADPDLLHAETVYLTAREGQLQLVHDALGRLANPAPALEELPTQLAGAASALTQRRIAEAFGTTERARQFLDGQIAYLRQEPVPAHRRDVTAKEIRLLTAVLHQLDRLTPTGGELDVERIRQRLEAAMSRPTAATPWEPAREQSGLAQALGARSSAPGVRY</sequence>
<gene>
    <name evidence="2" type="ORF">FEF34_27920</name>
</gene>
<dbReference type="OrthoDB" id="4176127at2"/>
<name>A0A5R9E8S9_9ACTN</name>
<evidence type="ECO:0000256" key="1">
    <source>
        <dbReference type="SAM" id="MobiDB-lite"/>
    </source>
</evidence>
<evidence type="ECO:0000313" key="2">
    <source>
        <dbReference type="EMBL" id="TLQ46296.1"/>
    </source>
</evidence>
<organism evidence="2 3">
    <name type="scientific">Streptomyces marianii</name>
    <dbReference type="NCBI Taxonomy" id="1817406"/>
    <lineage>
        <taxon>Bacteria</taxon>
        <taxon>Bacillati</taxon>
        <taxon>Actinomycetota</taxon>
        <taxon>Actinomycetes</taxon>
        <taxon>Kitasatosporales</taxon>
        <taxon>Streptomycetaceae</taxon>
        <taxon>Streptomyces</taxon>
    </lineage>
</organism>
<dbReference type="RefSeq" id="WP_138055601.1">
    <property type="nucleotide sequence ID" value="NZ_VAWE01000001.1"/>
</dbReference>
<evidence type="ECO:0000313" key="3">
    <source>
        <dbReference type="Proteomes" id="UP000305921"/>
    </source>
</evidence>